<evidence type="ECO:0000313" key="3">
    <source>
        <dbReference type="Proteomes" id="UP001283361"/>
    </source>
</evidence>
<dbReference type="Proteomes" id="UP001283361">
    <property type="component" value="Unassembled WGS sequence"/>
</dbReference>
<evidence type="ECO:0000313" key="2">
    <source>
        <dbReference type="EMBL" id="KAK3705411.1"/>
    </source>
</evidence>
<name>A0AAE0XS39_9GAST</name>
<organism evidence="2 3">
    <name type="scientific">Elysia crispata</name>
    <name type="common">lettuce slug</name>
    <dbReference type="NCBI Taxonomy" id="231223"/>
    <lineage>
        <taxon>Eukaryota</taxon>
        <taxon>Metazoa</taxon>
        <taxon>Spiralia</taxon>
        <taxon>Lophotrochozoa</taxon>
        <taxon>Mollusca</taxon>
        <taxon>Gastropoda</taxon>
        <taxon>Heterobranchia</taxon>
        <taxon>Euthyneura</taxon>
        <taxon>Panpulmonata</taxon>
        <taxon>Sacoglossa</taxon>
        <taxon>Placobranchoidea</taxon>
        <taxon>Plakobranchidae</taxon>
        <taxon>Elysia</taxon>
    </lineage>
</organism>
<protein>
    <submittedName>
        <fullName evidence="2">Uncharacterized protein</fullName>
    </submittedName>
</protein>
<sequence length="180" mass="20413">MVSGDDQEEQAFLVKSLPRKKKHIPLGESTFLFRHETTLVSFQSKRQKNVLLLSTMHNKAEIERRATFPSHYEIIRQDIACVLKSLCPEPQPAPQHPPAKAAKTDRPAKKQKRCSYCPAKKDRKEKLSAIHVHIHVNGTFAKITLCSSARIVHSSVEWSHFTQSYCILVFEGLGAQTIVK</sequence>
<gene>
    <name evidence="2" type="ORF">RRG08_033991</name>
</gene>
<keyword evidence="3" id="KW-1185">Reference proteome</keyword>
<feature type="region of interest" description="Disordered" evidence="1">
    <location>
        <begin position="91"/>
        <end position="113"/>
    </location>
</feature>
<reference evidence="2" key="1">
    <citation type="journal article" date="2023" name="G3 (Bethesda)">
        <title>A reference genome for the long-term kleptoplast-retaining sea slug Elysia crispata morphotype clarki.</title>
        <authorList>
            <person name="Eastman K.E."/>
            <person name="Pendleton A.L."/>
            <person name="Shaikh M.A."/>
            <person name="Suttiyut T."/>
            <person name="Ogas R."/>
            <person name="Tomko P."/>
            <person name="Gavelis G."/>
            <person name="Widhalm J.R."/>
            <person name="Wisecaver J.H."/>
        </authorList>
    </citation>
    <scope>NUCLEOTIDE SEQUENCE</scope>
    <source>
        <strain evidence="2">ECLA1</strain>
    </source>
</reference>
<accession>A0AAE0XS39</accession>
<comment type="caution">
    <text evidence="2">The sequence shown here is derived from an EMBL/GenBank/DDBJ whole genome shotgun (WGS) entry which is preliminary data.</text>
</comment>
<evidence type="ECO:0000256" key="1">
    <source>
        <dbReference type="SAM" id="MobiDB-lite"/>
    </source>
</evidence>
<proteinExistence type="predicted"/>
<dbReference type="EMBL" id="JAWDGP010007771">
    <property type="protein sequence ID" value="KAK3705411.1"/>
    <property type="molecule type" value="Genomic_DNA"/>
</dbReference>
<dbReference type="AlphaFoldDB" id="A0AAE0XS39"/>